<dbReference type="InterPro" id="IPR011098">
    <property type="entry name" value="G5_dom"/>
</dbReference>
<evidence type="ECO:0000259" key="4">
    <source>
        <dbReference type="PROSITE" id="PS51109"/>
    </source>
</evidence>
<keyword evidence="3" id="KW-0378">Hydrolase</keyword>
<evidence type="ECO:0000256" key="2">
    <source>
        <dbReference type="ARBA" id="ARBA00022729"/>
    </source>
</evidence>
<dbReference type="Gene3D" id="2.20.230.10">
    <property type="entry name" value="Resuscitation-promoting factor rpfb"/>
    <property type="match status" value="1"/>
</dbReference>
<feature type="domain" description="G5" evidence="4">
    <location>
        <begin position="180"/>
        <end position="260"/>
    </location>
</feature>
<dbReference type="EMBL" id="JAGIOI010000001">
    <property type="protein sequence ID" value="MBP2411575.1"/>
    <property type="molecule type" value="Genomic_DNA"/>
</dbReference>
<reference evidence="5 6" key="1">
    <citation type="submission" date="2021-03" db="EMBL/GenBank/DDBJ databases">
        <title>Sequencing the genomes of 1000 actinobacteria strains.</title>
        <authorList>
            <person name="Klenk H.-P."/>
        </authorList>
    </citation>
    <scope>NUCLEOTIDE SEQUENCE [LARGE SCALE GENOMIC DNA]</scope>
    <source>
        <strain evidence="5 6">DSM 16005</strain>
    </source>
</reference>
<evidence type="ECO:0000313" key="6">
    <source>
        <dbReference type="Proteomes" id="UP000711614"/>
    </source>
</evidence>
<name>A0ABS4YSW7_9MICC</name>
<accession>A0ABS4YSW7</accession>
<keyword evidence="2" id="KW-0732">Signal</keyword>
<dbReference type="PROSITE" id="PS51109">
    <property type="entry name" value="G5"/>
    <property type="match status" value="1"/>
</dbReference>
<dbReference type="InterPro" id="IPR010618">
    <property type="entry name" value="RPF"/>
</dbReference>
<protein>
    <submittedName>
        <fullName evidence="5">Uncharacterized protein YabE (DUF348 family)</fullName>
    </submittedName>
</protein>
<dbReference type="SMART" id="SM01208">
    <property type="entry name" value="G5"/>
    <property type="match status" value="1"/>
</dbReference>
<evidence type="ECO:0000313" key="5">
    <source>
        <dbReference type="EMBL" id="MBP2411575.1"/>
    </source>
</evidence>
<comment type="similarity">
    <text evidence="1">Belongs to the transglycosylase family. Rpf subfamily.</text>
</comment>
<evidence type="ECO:0000256" key="1">
    <source>
        <dbReference type="ARBA" id="ARBA00010830"/>
    </source>
</evidence>
<dbReference type="CDD" id="cd13925">
    <property type="entry name" value="RPF"/>
    <property type="match status" value="1"/>
</dbReference>
<gene>
    <name evidence="5" type="ORF">JOF48_000374</name>
</gene>
<dbReference type="Pfam" id="PF06737">
    <property type="entry name" value="Transglycosylas"/>
    <property type="match status" value="1"/>
</dbReference>
<evidence type="ECO:0000256" key="3">
    <source>
        <dbReference type="ARBA" id="ARBA00022801"/>
    </source>
</evidence>
<dbReference type="Proteomes" id="UP000711614">
    <property type="component" value="Unassembled WGS sequence"/>
</dbReference>
<dbReference type="RefSeq" id="WP_209676784.1">
    <property type="nucleotide sequence ID" value="NZ_JAGIOI010000001.1"/>
</dbReference>
<proteinExistence type="inferred from homology"/>
<organism evidence="5 6">
    <name type="scientific">Arthrobacter stackebrandtii</name>
    <dbReference type="NCBI Taxonomy" id="272161"/>
    <lineage>
        <taxon>Bacteria</taxon>
        <taxon>Bacillati</taxon>
        <taxon>Actinomycetota</taxon>
        <taxon>Actinomycetes</taxon>
        <taxon>Micrococcales</taxon>
        <taxon>Micrococcaceae</taxon>
        <taxon>Arthrobacter</taxon>
    </lineage>
</organism>
<dbReference type="Pfam" id="PF03990">
    <property type="entry name" value="DUF348"/>
    <property type="match status" value="3"/>
</dbReference>
<dbReference type="InterPro" id="IPR007137">
    <property type="entry name" value="DUF348"/>
</dbReference>
<keyword evidence="6" id="KW-1185">Reference proteome</keyword>
<dbReference type="Gene3D" id="1.10.530.10">
    <property type="match status" value="1"/>
</dbReference>
<comment type="caution">
    <text evidence="5">The sequence shown here is derived from an EMBL/GenBank/DDBJ whole genome shotgun (WGS) entry which is preliminary data.</text>
</comment>
<dbReference type="InterPro" id="IPR023346">
    <property type="entry name" value="Lysozyme-like_dom_sf"/>
</dbReference>
<dbReference type="Pfam" id="PF07501">
    <property type="entry name" value="G5"/>
    <property type="match status" value="1"/>
</dbReference>
<dbReference type="SUPFAM" id="SSF53955">
    <property type="entry name" value="Lysozyme-like"/>
    <property type="match status" value="1"/>
</dbReference>
<sequence>MALVAGLMAFATSSKSLTLVVDGQSSTVTTYGGNVASILKHEEVTVNAADHVSPALDTPVKDGETITVNKSKKITVSLDGAQRTVTTTSSNLRDLVNQLGVAANAKLSAPASSLLSSASEITIITPKKVTVVADGKKNQETTTAETVKDLLAQAGVKLSAADRVSVPVTTAVKDDLVVTVNRVVNGTATETSAVPFETEQSVDANLFKDEKKVISEGVAGTLETTFSTVVVDGVEESRTETGTAVVKAPVAAKVSVGGKDRPAPEPAPAAAAANTGAAAPAMGNEAMWDAIAQCESTGNWSINTGNGYYGGLQFDVQTWLGAGGGDYAPNASLATKAQQIDIANRVYAQRGLSPWGCAGAAG</sequence>